<organism evidence="2 3">
    <name type="scientific">Bacteroides cellulosilyticus</name>
    <dbReference type="NCBI Taxonomy" id="246787"/>
    <lineage>
        <taxon>Bacteria</taxon>
        <taxon>Pseudomonadati</taxon>
        <taxon>Bacteroidota</taxon>
        <taxon>Bacteroidia</taxon>
        <taxon>Bacteroidales</taxon>
        <taxon>Bacteroidaceae</taxon>
        <taxon>Bacteroides</taxon>
    </lineage>
</organism>
<dbReference type="CDD" id="cd03801">
    <property type="entry name" value="GT4_PimA-like"/>
    <property type="match status" value="1"/>
</dbReference>
<evidence type="ECO:0000256" key="1">
    <source>
        <dbReference type="ARBA" id="ARBA00022679"/>
    </source>
</evidence>
<dbReference type="GO" id="GO:0009103">
    <property type="term" value="P:lipopolysaccharide biosynthetic process"/>
    <property type="evidence" value="ECO:0007669"/>
    <property type="project" value="TreeGrafter"/>
</dbReference>
<reference evidence="2" key="1">
    <citation type="submission" date="2023-03" db="EMBL/GenBank/DDBJ databases">
        <title>DFI Biobank Strains.</title>
        <authorList>
            <person name="Mostad J."/>
            <person name="Paddock L."/>
            <person name="Medina S."/>
            <person name="Waligurski E."/>
            <person name="Barat B."/>
            <person name="Smith R."/>
            <person name="Burgo V."/>
            <person name="Metcalfe C."/>
            <person name="Woodson C."/>
            <person name="Sundararajan A."/>
            <person name="Ramaswamy R."/>
            <person name="Lin H."/>
            <person name="Pamer E.G."/>
        </authorList>
    </citation>
    <scope>NUCLEOTIDE SEQUENCE</scope>
    <source>
        <strain evidence="2">DFI.9.5</strain>
    </source>
</reference>
<dbReference type="PANTHER" id="PTHR46401">
    <property type="entry name" value="GLYCOSYLTRANSFERASE WBBK-RELATED"/>
    <property type="match status" value="1"/>
</dbReference>
<gene>
    <name evidence="2" type="ORF">PZH42_04275</name>
</gene>
<protein>
    <submittedName>
        <fullName evidence="2">Glycosyltransferase family 4 protein</fullName>
    </submittedName>
</protein>
<dbReference type="SUPFAM" id="SSF53756">
    <property type="entry name" value="UDP-Glycosyltransferase/glycogen phosphorylase"/>
    <property type="match status" value="1"/>
</dbReference>
<dbReference type="GO" id="GO:0016757">
    <property type="term" value="F:glycosyltransferase activity"/>
    <property type="evidence" value="ECO:0007669"/>
    <property type="project" value="TreeGrafter"/>
</dbReference>
<dbReference type="Proteomes" id="UP001221924">
    <property type="component" value="Unassembled WGS sequence"/>
</dbReference>
<proteinExistence type="predicted"/>
<dbReference type="EMBL" id="JARFID010000003">
    <property type="protein sequence ID" value="MDE8693312.1"/>
    <property type="molecule type" value="Genomic_DNA"/>
</dbReference>
<sequence length="422" mass="48795">MKKILFIIPCIPYPLTTGGNQAFFHMVDYLRDKMSVSILLYPKGKEKEDVEELKKIWHNVNFYIFTEQMNEPETRHPYYYKWLKKIASSATRKMHRQLFAYNKDVVRRDMTLTSSIFEPLPSKYAEYISTVSRSGFDIIQVEFYPLISLGYLLPEGVQTIFVHHELRYIRNENEMTFLDRVTDEERMLYRIGKDFEHSALQTYKHVIVLTEVDRQILIDFIGEENRIHVSPAVVPMTDACDKQVVPTGFRLTFVGSEGHYPNLDAVVWFCQKIAPCLRSQGFHFTFQVVGPWKSSYVRELQMSCPELELVGYVEDLHNFLNGSIVLVPIRIGSGMRMKILDAVSSKAPFVTTTKGVEGINFHHEEECLIADSALEFASAVIRLAGDPDLQVKLANQAVEQLQKLYSPQKMLDRRLAVYNQIL</sequence>
<dbReference type="Gene3D" id="3.40.50.2000">
    <property type="entry name" value="Glycogen Phosphorylase B"/>
    <property type="match status" value="2"/>
</dbReference>
<dbReference type="AlphaFoldDB" id="A0AAW6M0Z8"/>
<keyword evidence="1" id="KW-0808">Transferase</keyword>
<evidence type="ECO:0000313" key="2">
    <source>
        <dbReference type="EMBL" id="MDE8693312.1"/>
    </source>
</evidence>
<dbReference type="Pfam" id="PF13692">
    <property type="entry name" value="Glyco_trans_1_4"/>
    <property type="match status" value="1"/>
</dbReference>
<name>A0AAW6M0Z8_9BACE</name>
<evidence type="ECO:0000313" key="3">
    <source>
        <dbReference type="Proteomes" id="UP001221924"/>
    </source>
</evidence>
<comment type="caution">
    <text evidence="2">The sequence shown here is derived from an EMBL/GenBank/DDBJ whole genome shotgun (WGS) entry which is preliminary data.</text>
</comment>
<dbReference type="PANTHER" id="PTHR46401:SF2">
    <property type="entry name" value="GLYCOSYLTRANSFERASE WBBK-RELATED"/>
    <property type="match status" value="1"/>
</dbReference>
<accession>A0AAW6M0Z8</accession>
<dbReference type="RefSeq" id="WP_149923778.1">
    <property type="nucleotide sequence ID" value="NZ_CAXKYC010000001.1"/>
</dbReference>